<sequence length="204" mass="23813">MEEYEACILGLKLAIDMNIQELLVIGDSDLFLGEQATKNTKILPYLHCVQDLIKRFTKIEFKHVPKIQNESADALSTLSSMIQHPDKNFINPVPIGIHKQPTYCTLVEEEFDRNLWFHDIKEYLEKGEYPRNAKHTQKRTLRRLANHFFQSRGILYRRTPDLGLLRYVDAKEASRLLEEIHVGTCRPHMNGFVLAKKILRASYF</sequence>
<dbReference type="RefSeq" id="XP_075107025.1">
    <property type="nucleotide sequence ID" value="XM_075250924.1"/>
</dbReference>
<reference evidence="1" key="1">
    <citation type="journal article" date="2014" name="Nat. Commun.">
        <title>The tobacco genome sequence and its comparison with those of tomato and potato.</title>
        <authorList>
            <person name="Sierro N."/>
            <person name="Battey J.N."/>
            <person name="Ouadi S."/>
            <person name="Bakaher N."/>
            <person name="Bovet L."/>
            <person name="Willig A."/>
            <person name="Goepfert S."/>
            <person name="Peitsch M.C."/>
            <person name="Ivanov N.V."/>
        </authorList>
    </citation>
    <scope>NUCLEOTIDE SEQUENCE [LARGE SCALE GENOMIC DNA]</scope>
</reference>
<dbReference type="Proteomes" id="UP000790787">
    <property type="component" value="Chromosome 4"/>
</dbReference>
<gene>
    <name evidence="2" type="primary">LOC142180007</name>
</gene>
<evidence type="ECO:0000313" key="1">
    <source>
        <dbReference type="Proteomes" id="UP000790787"/>
    </source>
</evidence>
<evidence type="ECO:0000313" key="2">
    <source>
        <dbReference type="RefSeq" id="XP_075107025.1"/>
    </source>
</evidence>
<name>A0AC58UC33_TOBAC</name>
<proteinExistence type="predicted"/>
<accession>A0AC58UC33</accession>
<organism evidence="1 2">
    <name type="scientific">Nicotiana tabacum</name>
    <name type="common">Common tobacco</name>
    <dbReference type="NCBI Taxonomy" id="4097"/>
    <lineage>
        <taxon>Eukaryota</taxon>
        <taxon>Viridiplantae</taxon>
        <taxon>Streptophyta</taxon>
        <taxon>Embryophyta</taxon>
        <taxon>Tracheophyta</taxon>
        <taxon>Spermatophyta</taxon>
        <taxon>Magnoliopsida</taxon>
        <taxon>eudicotyledons</taxon>
        <taxon>Gunneridae</taxon>
        <taxon>Pentapetalae</taxon>
        <taxon>asterids</taxon>
        <taxon>lamiids</taxon>
        <taxon>Solanales</taxon>
        <taxon>Solanaceae</taxon>
        <taxon>Nicotianoideae</taxon>
        <taxon>Nicotianeae</taxon>
        <taxon>Nicotiana</taxon>
    </lineage>
</organism>
<keyword evidence="1" id="KW-1185">Reference proteome</keyword>
<reference evidence="2" key="2">
    <citation type="submission" date="2025-08" db="UniProtKB">
        <authorList>
            <consortium name="RefSeq"/>
        </authorList>
    </citation>
    <scope>IDENTIFICATION</scope>
    <source>
        <tissue evidence="2">Leaf</tissue>
    </source>
</reference>
<protein>
    <submittedName>
        <fullName evidence="2">Uncharacterized protein LOC142180007</fullName>
    </submittedName>
</protein>